<evidence type="ECO:0000256" key="1">
    <source>
        <dbReference type="SAM" id="MobiDB-lite"/>
    </source>
</evidence>
<dbReference type="AlphaFoldDB" id="A0A7W5AHE1"/>
<dbReference type="RefSeq" id="WP_183221806.1">
    <property type="nucleotide sequence ID" value="NZ_BMPW01000007.1"/>
</dbReference>
<evidence type="ECO:0000313" key="3">
    <source>
        <dbReference type="Proteomes" id="UP000590749"/>
    </source>
</evidence>
<organism evidence="2 3">
    <name type="scientific">Actinoplanes campanulatus</name>
    <dbReference type="NCBI Taxonomy" id="113559"/>
    <lineage>
        <taxon>Bacteria</taxon>
        <taxon>Bacillati</taxon>
        <taxon>Actinomycetota</taxon>
        <taxon>Actinomycetes</taxon>
        <taxon>Micromonosporales</taxon>
        <taxon>Micromonosporaceae</taxon>
        <taxon>Actinoplanes</taxon>
    </lineage>
</organism>
<proteinExistence type="predicted"/>
<dbReference type="EMBL" id="JACHXF010000008">
    <property type="protein sequence ID" value="MBB3096346.1"/>
    <property type="molecule type" value="Genomic_DNA"/>
</dbReference>
<name>A0A7W5AHE1_9ACTN</name>
<comment type="caution">
    <text evidence="2">The sequence shown here is derived from an EMBL/GenBank/DDBJ whole genome shotgun (WGS) entry which is preliminary data.</text>
</comment>
<keyword evidence="3" id="KW-1185">Reference proteome</keyword>
<reference evidence="2 3" key="1">
    <citation type="submission" date="2020-08" db="EMBL/GenBank/DDBJ databases">
        <title>Genomic Encyclopedia of Type Strains, Phase III (KMG-III): the genomes of soil and plant-associated and newly described type strains.</title>
        <authorList>
            <person name="Whitman W."/>
        </authorList>
    </citation>
    <scope>NUCLEOTIDE SEQUENCE [LARGE SCALE GENOMIC DNA]</scope>
    <source>
        <strain evidence="2 3">CECT 3287</strain>
    </source>
</reference>
<protein>
    <submittedName>
        <fullName evidence="2">Uncharacterized protein</fullName>
    </submittedName>
</protein>
<accession>A0A7W5AHE1</accession>
<feature type="region of interest" description="Disordered" evidence="1">
    <location>
        <begin position="311"/>
        <end position="334"/>
    </location>
</feature>
<sequence>MGHEPGETAPYSSETYANTHAPWVSGDPLKVDVEGLRDYAKDMLDQRLDLAGRAAHLKELFSMPVEAWNGMVLGEAAFLRSQLLANASELSAYLGNLGETLFNVGSAAQTIADIYGNGDAIGAADLNDVLFAFGDKSVPRPAGLPKGIGQTYEEALRAGAAGVVPPTETSAEWGPATSTVQSPYQSTLTSENVVTGQTREVVTTTIPGTGATVVTTTVYNSKGDVVSTSSTRTTTSYDATRNQQVKVVTSGDTTTTTTTTYDGKGEMTGETAQTSTGGRREITIDPETGARTETTYNAKGDVTDRIVIGAETEGQPGVQKPLNEKYDPYLNGSL</sequence>
<evidence type="ECO:0000313" key="2">
    <source>
        <dbReference type="EMBL" id="MBB3096346.1"/>
    </source>
</evidence>
<gene>
    <name evidence="2" type="ORF">FHR83_004016</name>
</gene>
<feature type="region of interest" description="Disordered" evidence="1">
    <location>
        <begin position="251"/>
        <end position="277"/>
    </location>
</feature>
<dbReference type="Proteomes" id="UP000590749">
    <property type="component" value="Unassembled WGS sequence"/>
</dbReference>